<reference evidence="1" key="2">
    <citation type="journal article" date="2021" name="PeerJ">
        <title>Extensive microbial diversity within the chicken gut microbiome revealed by metagenomics and culture.</title>
        <authorList>
            <person name="Gilroy R."/>
            <person name="Ravi A."/>
            <person name="Getino M."/>
            <person name="Pursley I."/>
            <person name="Horton D.L."/>
            <person name="Alikhan N.F."/>
            <person name="Baker D."/>
            <person name="Gharbi K."/>
            <person name="Hall N."/>
            <person name="Watson M."/>
            <person name="Adriaenssens E.M."/>
            <person name="Foster-Nyarko E."/>
            <person name="Jarju S."/>
            <person name="Secka A."/>
            <person name="Antonio M."/>
            <person name="Oren A."/>
            <person name="Chaudhuri R.R."/>
            <person name="La Ragione R."/>
            <person name="Hildebrand F."/>
            <person name="Pallen M.J."/>
        </authorList>
    </citation>
    <scope>NUCLEOTIDE SEQUENCE</scope>
    <source>
        <strain evidence="1">CHK195-26880</strain>
    </source>
</reference>
<accession>A0A9D1GC08</accession>
<gene>
    <name evidence="1" type="ORF">IAB59_07625</name>
</gene>
<dbReference type="Proteomes" id="UP000886833">
    <property type="component" value="Unassembled WGS sequence"/>
</dbReference>
<organism evidence="1 2">
    <name type="scientific">Candidatus Onthousia faecipullorum</name>
    <dbReference type="NCBI Taxonomy" id="2840887"/>
    <lineage>
        <taxon>Bacteria</taxon>
        <taxon>Bacillati</taxon>
        <taxon>Bacillota</taxon>
        <taxon>Bacilli</taxon>
        <taxon>Candidatus Onthousia</taxon>
    </lineage>
</organism>
<evidence type="ECO:0000313" key="1">
    <source>
        <dbReference type="EMBL" id="HIT38327.1"/>
    </source>
</evidence>
<sequence>MAVEVSNKDISYELYSYEACGEVMEFLAKNKDFDKLKELIKLQGHTAGTMSLFGKVMLYFSSYGLEFVDNIVGDRLGLLANLKDEYNKVKRKQKTAMKMLQK</sequence>
<evidence type="ECO:0000313" key="2">
    <source>
        <dbReference type="Proteomes" id="UP000886833"/>
    </source>
</evidence>
<dbReference type="EMBL" id="DVKQ01000099">
    <property type="protein sequence ID" value="HIT38327.1"/>
    <property type="molecule type" value="Genomic_DNA"/>
</dbReference>
<reference evidence="1" key="1">
    <citation type="submission" date="2020-10" db="EMBL/GenBank/DDBJ databases">
        <authorList>
            <person name="Gilroy R."/>
        </authorList>
    </citation>
    <scope>NUCLEOTIDE SEQUENCE</scope>
    <source>
        <strain evidence="1">CHK195-26880</strain>
    </source>
</reference>
<protein>
    <submittedName>
        <fullName evidence="1">Uncharacterized protein</fullName>
    </submittedName>
</protein>
<proteinExistence type="predicted"/>
<comment type="caution">
    <text evidence="1">The sequence shown here is derived from an EMBL/GenBank/DDBJ whole genome shotgun (WGS) entry which is preliminary data.</text>
</comment>
<dbReference type="AlphaFoldDB" id="A0A9D1GC08"/>
<name>A0A9D1GC08_9FIRM</name>